<evidence type="ECO:0000256" key="2">
    <source>
        <dbReference type="SAM" id="Phobius"/>
    </source>
</evidence>
<dbReference type="Proteomes" id="UP000217720">
    <property type="component" value="Unassembled WGS sequence"/>
</dbReference>
<protein>
    <submittedName>
        <fullName evidence="3">Uncharacterized protein</fullName>
    </submittedName>
</protein>
<dbReference type="Gene3D" id="1.10.10.60">
    <property type="entry name" value="Homeodomain-like"/>
    <property type="match status" value="1"/>
</dbReference>
<feature type="region of interest" description="Disordered" evidence="1">
    <location>
        <begin position="145"/>
        <end position="166"/>
    </location>
</feature>
<sequence>MAASALLLAVLVAVASFAVSFTGLIAAAGWAGIPRPLRPAVPIVVDLSILVFTVAAVVARARGEDVRLAWSSVGFFTVVSMVTNATHALSDGNSTATTFPALVVGSFIASLMPLACLISTHTAVSVAVAPPQGSKAARRRAERARVDQSTLLAPEPSPASSVAAMGSPRKAPAIKAAADSSRPVDVDVVVEMKQAGKSHREIADTLGTSKSTIQRLLSKSVVA</sequence>
<dbReference type="RefSeq" id="WP_096161354.1">
    <property type="nucleotide sequence ID" value="NZ_JABUYC010000026.1"/>
</dbReference>
<proteinExistence type="predicted"/>
<comment type="caution">
    <text evidence="3">The sequence shown here is derived from an EMBL/GenBank/DDBJ whole genome shotgun (WGS) entry which is preliminary data.</text>
</comment>
<evidence type="ECO:0000256" key="1">
    <source>
        <dbReference type="SAM" id="MobiDB-lite"/>
    </source>
</evidence>
<feature type="transmembrane region" description="Helical" evidence="2">
    <location>
        <begin position="101"/>
        <end position="129"/>
    </location>
</feature>
<evidence type="ECO:0000313" key="4">
    <source>
        <dbReference type="Proteomes" id="UP000217720"/>
    </source>
</evidence>
<dbReference type="AlphaFoldDB" id="A0A2A3ZAA5"/>
<gene>
    <name evidence="3" type="ORF">CIK62_18140</name>
</gene>
<evidence type="ECO:0000313" key="3">
    <source>
        <dbReference type="EMBL" id="PCC48528.1"/>
    </source>
</evidence>
<accession>A0A2A3ZAA5</accession>
<dbReference type="Pfam" id="PF10935">
    <property type="entry name" value="DUF2637"/>
    <property type="match status" value="1"/>
</dbReference>
<feature type="transmembrane region" description="Helical" evidence="2">
    <location>
        <begin position="68"/>
        <end position="89"/>
    </location>
</feature>
<name>A0A2A3ZAA5_BREAU</name>
<keyword evidence="2" id="KW-1133">Transmembrane helix</keyword>
<keyword evidence="2" id="KW-0812">Transmembrane</keyword>
<organism evidence="3 4">
    <name type="scientific">Brevibacterium aurantiacum</name>
    <dbReference type="NCBI Taxonomy" id="273384"/>
    <lineage>
        <taxon>Bacteria</taxon>
        <taxon>Bacillati</taxon>
        <taxon>Actinomycetota</taxon>
        <taxon>Actinomycetes</taxon>
        <taxon>Micrococcales</taxon>
        <taxon>Brevibacteriaceae</taxon>
        <taxon>Brevibacterium</taxon>
    </lineage>
</organism>
<feature type="transmembrane region" description="Helical" evidence="2">
    <location>
        <begin position="41"/>
        <end position="61"/>
    </location>
</feature>
<reference evidence="3 4" key="1">
    <citation type="journal article" date="2017" name="Elife">
        <title>Extensive horizontal gene transfer in cheese-associated bacteria.</title>
        <authorList>
            <person name="Bonham K.S."/>
            <person name="Wolfe B.E."/>
            <person name="Dutton R.J."/>
        </authorList>
    </citation>
    <scope>NUCLEOTIDE SEQUENCE [LARGE SCALE GENOMIC DNA]</scope>
    <source>
        <strain evidence="3 4">900_6</strain>
    </source>
</reference>
<keyword evidence="2" id="KW-0472">Membrane</keyword>
<dbReference type="InterPro" id="IPR021235">
    <property type="entry name" value="DUF2637"/>
</dbReference>
<dbReference type="EMBL" id="NRGO01000038">
    <property type="protein sequence ID" value="PCC48528.1"/>
    <property type="molecule type" value="Genomic_DNA"/>
</dbReference>